<keyword evidence="7" id="KW-0472">Membrane</keyword>
<evidence type="ECO:0000256" key="2">
    <source>
        <dbReference type="ARBA" id="ARBA00022801"/>
    </source>
</evidence>
<dbReference type="AlphaFoldDB" id="A0A2W1BQG7"/>
<dbReference type="SUPFAM" id="SSF51445">
    <property type="entry name" value="(Trans)glycosidases"/>
    <property type="match status" value="1"/>
</dbReference>
<dbReference type="OrthoDB" id="76388at2759"/>
<dbReference type="GO" id="GO:0004568">
    <property type="term" value="F:chitinase activity"/>
    <property type="evidence" value="ECO:0007669"/>
    <property type="project" value="TreeGrafter"/>
</dbReference>
<evidence type="ECO:0000256" key="7">
    <source>
        <dbReference type="SAM" id="Phobius"/>
    </source>
</evidence>
<keyword evidence="7" id="KW-0812">Transmembrane</keyword>
<sequence>MANNALKTERKYKTPPADKIILINKYGWNKEPTSKCSERALAVASCLVIVLCSAAACVAVYHSWHREDNALQDLQVIKDIVVEHLLRYNVSRVAPSKVISCYYNFPSESGTGQLMPADIHPYLCTHINIAFARVVNNEISLEKYQYNTLLDIVKLKHDNPGLKILLSVGGAKNDNGFPDMVSNHQSRKTFIKSIKYLLRNYSLDGIDLDWEFPALHSSQVGGRERQHFSQLLREIRMEYIREKKNYVLTVATAAPQTIVDVSYDVDQLNQYVDFVNIMTYDFHYFTKFTPFTGFNSPLYRRSTEQLYLATLNINYTVQMYRDKGLDRTKIVVGIPTYGHTFSLVNANNHQVSSPASGFGSLGSSGFINYPDVCTFVSNASNVTIVQDNEAKVPYLYREQEWVSYEGPQSVMEKAKFIIENDLGGAMIYSLNADDFEGVCHGEMASPSASGFPLSLTVSNTLKNSVSASIGDGPY</sequence>
<dbReference type="InterPro" id="IPR050314">
    <property type="entry name" value="Glycosyl_Hydrlase_18"/>
</dbReference>
<reference evidence="9 10" key="1">
    <citation type="journal article" date="2017" name="BMC Biol.">
        <title>Genomic innovations, transcriptional plasticity and gene loss underlying the evolution and divergence of two highly polyphagous and invasive Helicoverpa pest species.</title>
        <authorList>
            <person name="Pearce S.L."/>
            <person name="Clarke D.F."/>
            <person name="East P.D."/>
            <person name="Elfekih S."/>
            <person name="Gordon K.H."/>
            <person name="Jermiin L.S."/>
            <person name="McGaughran A."/>
            <person name="Oakeshott J.G."/>
            <person name="Papanikolaou A."/>
            <person name="Perera O.P."/>
            <person name="Rane R.V."/>
            <person name="Richards S."/>
            <person name="Tay W.T."/>
            <person name="Walsh T.K."/>
            <person name="Anderson A."/>
            <person name="Anderson C.J."/>
            <person name="Asgari S."/>
            <person name="Board P.G."/>
            <person name="Bretschneider A."/>
            <person name="Campbell P.M."/>
            <person name="Chertemps T."/>
            <person name="Christeller J.T."/>
            <person name="Coppin C.W."/>
            <person name="Downes S.J."/>
            <person name="Duan G."/>
            <person name="Farnsworth C.A."/>
            <person name="Good R.T."/>
            <person name="Han L.B."/>
            <person name="Han Y.C."/>
            <person name="Hatje K."/>
            <person name="Horne I."/>
            <person name="Huang Y.P."/>
            <person name="Hughes D.S."/>
            <person name="Jacquin-Joly E."/>
            <person name="James W."/>
            <person name="Jhangiani S."/>
            <person name="Kollmar M."/>
            <person name="Kuwar S.S."/>
            <person name="Li S."/>
            <person name="Liu N.Y."/>
            <person name="Maibeche M.T."/>
            <person name="Miller J.R."/>
            <person name="Montagne N."/>
            <person name="Perry T."/>
            <person name="Qu J."/>
            <person name="Song S.V."/>
            <person name="Sutton G.G."/>
            <person name="Vogel H."/>
            <person name="Walenz B.P."/>
            <person name="Xu W."/>
            <person name="Zhang H.J."/>
            <person name="Zou Z."/>
            <person name="Batterham P."/>
            <person name="Edwards O.R."/>
            <person name="Feyereisen R."/>
            <person name="Gibbs R.A."/>
            <person name="Heckel D.G."/>
            <person name="McGrath A."/>
            <person name="Robin C."/>
            <person name="Scherer S.E."/>
            <person name="Worley K.C."/>
            <person name="Wu Y.D."/>
        </authorList>
    </citation>
    <scope>NUCLEOTIDE SEQUENCE [LARGE SCALE GENOMIC DNA]</scope>
    <source>
        <strain evidence="9">Harm_GR_Male_#8</strain>
        <tissue evidence="9">Whole organism</tissue>
    </source>
</reference>
<evidence type="ECO:0000259" key="8">
    <source>
        <dbReference type="PROSITE" id="PS51910"/>
    </source>
</evidence>
<dbReference type="Gene3D" id="3.10.50.10">
    <property type="match status" value="1"/>
</dbReference>
<evidence type="ECO:0000256" key="4">
    <source>
        <dbReference type="ARBA" id="ARBA00023295"/>
    </source>
</evidence>
<gene>
    <name evidence="9" type="primary">HaOG203488</name>
    <name evidence="9" type="ORF">B5X24_HaOG203488</name>
</gene>
<dbReference type="SMART" id="SM00636">
    <property type="entry name" value="Glyco_18"/>
    <property type="match status" value="1"/>
</dbReference>
<dbReference type="Pfam" id="PF00704">
    <property type="entry name" value="Glyco_hydro_18"/>
    <property type="match status" value="1"/>
</dbReference>
<accession>A0A2W1BQG7</accession>
<keyword evidence="1" id="KW-0732">Signal</keyword>
<evidence type="ECO:0000256" key="5">
    <source>
        <dbReference type="RuleBase" id="RU000489"/>
    </source>
</evidence>
<name>A0A2W1BQG7_HELAM</name>
<feature type="domain" description="GH18" evidence="8">
    <location>
        <begin position="97"/>
        <end position="464"/>
    </location>
</feature>
<proteinExistence type="inferred from homology"/>
<dbReference type="PROSITE" id="PS01095">
    <property type="entry name" value="GH18_1"/>
    <property type="match status" value="1"/>
</dbReference>
<dbReference type="SUPFAM" id="SSF54556">
    <property type="entry name" value="Chitinase insertion domain"/>
    <property type="match status" value="1"/>
</dbReference>
<dbReference type="GO" id="GO:0006032">
    <property type="term" value="P:chitin catabolic process"/>
    <property type="evidence" value="ECO:0007669"/>
    <property type="project" value="TreeGrafter"/>
</dbReference>
<dbReference type="InterPro" id="IPR001579">
    <property type="entry name" value="Glyco_hydro_18_chit_AS"/>
</dbReference>
<evidence type="ECO:0000256" key="1">
    <source>
        <dbReference type="ARBA" id="ARBA00022729"/>
    </source>
</evidence>
<dbReference type="GO" id="GO:0008061">
    <property type="term" value="F:chitin binding"/>
    <property type="evidence" value="ECO:0007669"/>
    <property type="project" value="InterPro"/>
</dbReference>
<dbReference type="InterPro" id="IPR001223">
    <property type="entry name" value="Glyco_hydro18_cat"/>
</dbReference>
<dbReference type="PANTHER" id="PTHR11177">
    <property type="entry name" value="CHITINASE"/>
    <property type="match status" value="1"/>
</dbReference>
<dbReference type="Proteomes" id="UP000249218">
    <property type="component" value="Unassembled WGS sequence"/>
</dbReference>
<dbReference type="EMBL" id="KZ149931">
    <property type="protein sequence ID" value="PZC77329.1"/>
    <property type="molecule type" value="Genomic_DNA"/>
</dbReference>
<organism evidence="9 10">
    <name type="scientific">Helicoverpa armigera</name>
    <name type="common">Cotton bollworm</name>
    <name type="synonym">Heliothis armigera</name>
    <dbReference type="NCBI Taxonomy" id="29058"/>
    <lineage>
        <taxon>Eukaryota</taxon>
        <taxon>Metazoa</taxon>
        <taxon>Ecdysozoa</taxon>
        <taxon>Arthropoda</taxon>
        <taxon>Hexapoda</taxon>
        <taxon>Insecta</taxon>
        <taxon>Pterygota</taxon>
        <taxon>Neoptera</taxon>
        <taxon>Endopterygota</taxon>
        <taxon>Lepidoptera</taxon>
        <taxon>Glossata</taxon>
        <taxon>Ditrysia</taxon>
        <taxon>Noctuoidea</taxon>
        <taxon>Noctuidae</taxon>
        <taxon>Heliothinae</taxon>
        <taxon>Helicoverpa</taxon>
    </lineage>
</organism>
<dbReference type="GO" id="GO:0005576">
    <property type="term" value="C:extracellular region"/>
    <property type="evidence" value="ECO:0007669"/>
    <property type="project" value="TreeGrafter"/>
</dbReference>
<keyword evidence="3" id="KW-0325">Glycoprotein</keyword>
<evidence type="ECO:0000256" key="6">
    <source>
        <dbReference type="RuleBase" id="RU004453"/>
    </source>
</evidence>
<dbReference type="FunFam" id="3.10.50.10:FF:000003">
    <property type="entry name" value="Class V chitinase CHIT5b"/>
    <property type="match status" value="1"/>
</dbReference>
<protein>
    <recommendedName>
        <fullName evidence="8">GH18 domain-containing protein</fullName>
    </recommendedName>
</protein>
<keyword evidence="10" id="KW-1185">Reference proteome</keyword>
<dbReference type="PROSITE" id="PS51910">
    <property type="entry name" value="GH18_2"/>
    <property type="match status" value="1"/>
</dbReference>
<dbReference type="InterPro" id="IPR017853">
    <property type="entry name" value="GH"/>
</dbReference>
<evidence type="ECO:0000313" key="9">
    <source>
        <dbReference type="EMBL" id="PZC77329.1"/>
    </source>
</evidence>
<feature type="transmembrane region" description="Helical" evidence="7">
    <location>
        <begin position="40"/>
        <end position="64"/>
    </location>
</feature>
<keyword evidence="7" id="KW-1133">Transmembrane helix</keyword>
<dbReference type="SMR" id="A0A2W1BQG7"/>
<evidence type="ECO:0000256" key="3">
    <source>
        <dbReference type="ARBA" id="ARBA00023180"/>
    </source>
</evidence>
<dbReference type="Gene3D" id="3.20.20.80">
    <property type="entry name" value="Glycosidases"/>
    <property type="match status" value="1"/>
</dbReference>
<comment type="similarity">
    <text evidence="6">Belongs to the glycosyl hydrolase 18 family.</text>
</comment>
<keyword evidence="4 5" id="KW-0326">Glycosidase</keyword>
<evidence type="ECO:0000313" key="10">
    <source>
        <dbReference type="Proteomes" id="UP000249218"/>
    </source>
</evidence>
<dbReference type="GO" id="GO:0005975">
    <property type="term" value="P:carbohydrate metabolic process"/>
    <property type="evidence" value="ECO:0007669"/>
    <property type="project" value="InterPro"/>
</dbReference>
<dbReference type="InterPro" id="IPR029070">
    <property type="entry name" value="Chitinase_insertion_sf"/>
</dbReference>
<dbReference type="InterPro" id="IPR011583">
    <property type="entry name" value="Chitinase_II/V-like_cat"/>
</dbReference>
<dbReference type="PANTHER" id="PTHR11177:SF390">
    <property type="entry name" value="CHITINASE 11"/>
    <property type="match status" value="1"/>
</dbReference>
<keyword evidence="2 5" id="KW-0378">Hydrolase</keyword>